<dbReference type="eggNOG" id="ENOG5031HWH">
    <property type="taxonomic scope" value="Bacteria"/>
</dbReference>
<reference evidence="1 2" key="1">
    <citation type="submission" date="2013-09" db="EMBL/GenBank/DDBJ databases">
        <authorList>
            <person name="Zeng Z."/>
            <person name="Chen C."/>
        </authorList>
    </citation>
    <scope>NUCLEOTIDE SEQUENCE [LARGE SCALE GENOMIC DNA]</scope>
    <source>
        <strain evidence="1 2">F44-8</strain>
    </source>
</reference>
<protein>
    <submittedName>
        <fullName evidence="1">Excinuclease ABC subunit B</fullName>
    </submittedName>
</protein>
<dbReference type="RefSeq" id="WP_035131984.1">
    <property type="nucleotide sequence ID" value="NZ_JRLV01000005.1"/>
</dbReference>
<name>A0A0A2LTH8_9FLAO</name>
<dbReference type="AlphaFoldDB" id="A0A0A2LTH8"/>
<dbReference type="SUPFAM" id="SSF158682">
    <property type="entry name" value="TerB-like"/>
    <property type="match status" value="1"/>
</dbReference>
<accession>A0A0A2LTH8</accession>
<evidence type="ECO:0000313" key="2">
    <source>
        <dbReference type="Proteomes" id="UP000030129"/>
    </source>
</evidence>
<dbReference type="EMBL" id="JRLV01000005">
    <property type="protein sequence ID" value="KGO82568.1"/>
    <property type="molecule type" value="Genomic_DNA"/>
</dbReference>
<proteinExistence type="predicted"/>
<gene>
    <name evidence="1" type="ORF">Q763_05595</name>
</gene>
<dbReference type="Proteomes" id="UP000030129">
    <property type="component" value="Unassembled WGS sequence"/>
</dbReference>
<dbReference type="STRING" id="1406840.Q763_05595"/>
<sequence>MSTYEEKLSLLSEMIAFARIDGEIHEREYQFLAIVASQLSIDKDVFESLFEHEAEKVAIKSEHQRILQFYRLALLMHADGVLHENEQIAIREMGINMGLSPFAMRSVLQEMEKSPTGLIDPDIMLALFRAQHN</sequence>
<organism evidence="1 2">
    <name type="scientific">Flavobacterium beibuense F44-8</name>
    <dbReference type="NCBI Taxonomy" id="1406840"/>
    <lineage>
        <taxon>Bacteria</taxon>
        <taxon>Pseudomonadati</taxon>
        <taxon>Bacteroidota</taxon>
        <taxon>Flavobacteriia</taxon>
        <taxon>Flavobacteriales</taxon>
        <taxon>Flavobacteriaceae</taxon>
        <taxon>Flavobacterium</taxon>
    </lineage>
</organism>
<dbReference type="Gene3D" id="1.10.3680.10">
    <property type="entry name" value="TerB-like"/>
    <property type="match status" value="1"/>
</dbReference>
<dbReference type="InterPro" id="IPR029024">
    <property type="entry name" value="TerB-like"/>
</dbReference>
<keyword evidence="2" id="KW-1185">Reference proteome</keyword>
<comment type="caution">
    <text evidence="1">The sequence shown here is derived from an EMBL/GenBank/DDBJ whole genome shotgun (WGS) entry which is preliminary data.</text>
</comment>
<evidence type="ECO:0000313" key="1">
    <source>
        <dbReference type="EMBL" id="KGO82568.1"/>
    </source>
</evidence>